<feature type="domain" description="Major facilitator superfamily (MFS) profile" evidence="7">
    <location>
        <begin position="247"/>
        <end position="682"/>
    </location>
</feature>
<sequence length="690" mass="76210">MLIEDMASPEKKEPLYEFPYNPEDYDYHYYLDIPYGYDVETSTYNSALETAHDFTSSIYEDSYEGKMERRDSLELEALHSPRSLYTTPESSPIGSSQMERQLSTKSTKSFKSMPGLFKMMSIRNLKRSPPPEPPSKHIRDTYPEIFAMTSEESLVASSKPSRPFSEETLASSLKLSRPVSEEIKVPVENKELAGPPGPPGPGGPGGPGGPPKEIFPEMDMENNLVGWTGQDDPAHPRNLPDKKKWLMLASVSLITFLSPLSSSIVAPGITLMNKEFGTTSDILDTFVVSMFIFGFAAGPLVLSPLSEIYGRQPILMYCNFLLTIWQLGCALAPNIHLLILFRFFAGLGGSACLAIGGGVVADLFPIQQRGKAQAMFVMGPLFGPVLGPVIGGFIAQRAGWRWVYWVLLIACACLSIFYVIVGKETSAPVLIRRKTAALRKETGNEALISAYDAKKPAAALKIKAVLLTGIARPFRMMFSSPILPMLALWMSFIFGLIYLLLTSIAQVFEQNYGFSIEIASLAYLGLGLGFFLGMFTVAKTSDPTIISLTKKNNGVYQPEFRLRNGLFFAFFIPGSFFWYGWSSYYRVHWIVPILGLIPFGFGTMGVFAGIQTYYIDTGKQYAASAMAGLTAIRCLFAAFLPLAGRPLYNNLGLGWGNSVLGFIGLALIPAPFFIYKYGAKLRERYPVRVD</sequence>
<evidence type="ECO:0000256" key="6">
    <source>
        <dbReference type="SAM" id="Phobius"/>
    </source>
</evidence>
<feature type="compositionally biased region" description="Pro residues" evidence="5">
    <location>
        <begin position="195"/>
        <end position="210"/>
    </location>
</feature>
<dbReference type="SUPFAM" id="SSF103473">
    <property type="entry name" value="MFS general substrate transporter"/>
    <property type="match status" value="1"/>
</dbReference>
<keyword evidence="3 6" id="KW-1133">Transmembrane helix</keyword>
<feature type="transmembrane region" description="Helical" evidence="6">
    <location>
        <begin position="402"/>
        <end position="421"/>
    </location>
</feature>
<dbReference type="FunFam" id="1.20.1250.20:FF:000460">
    <property type="entry name" value="MFS multidrug transporter, putative"/>
    <property type="match status" value="1"/>
</dbReference>
<evidence type="ECO:0000256" key="5">
    <source>
        <dbReference type="SAM" id="MobiDB-lite"/>
    </source>
</evidence>
<feature type="compositionally biased region" description="Polar residues" evidence="5">
    <location>
        <begin position="83"/>
        <end position="108"/>
    </location>
</feature>
<feature type="transmembrane region" description="Helical" evidence="6">
    <location>
        <begin position="376"/>
        <end position="396"/>
    </location>
</feature>
<feature type="transmembrane region" description="Helical" evidence="6">
    <location>
        <begin position="587"/>
        <end position="610"/>
    </location>
</feature>
<reference evidence="8 9" key="1">
    <citation type="submission" date="2017-12" db="EMBL/GenBank/DDBJ databases">
        <title>Comparative genomics of Botrytis spp.</title>
        <authorList>
            <person name="Valero-Jimenez C.A."/>
            <person name="Tapia P."/>
            <person name="Veloso J."/>
            <person name="Silva-Moreno E."/>
            <person name="Staats M."/>
            <person name="Valdes J.H."/>
            <person name="Van Kan J.A.L."/>
        </authorList>
    </citation>
    <scope>NUCLEOTIDE SEQUENCE [LARGE SCALE GENOMIC DNA]</scope>
    <source>
        <strain evidence="8 9">MUCL435</strain>
    </source>
</reference>
<dbReference type="PROSITE" id="PS50850">
    <property type="entry name" value="MFS"/>
    <property type="match status" value="1"/>
</dbReference>
<evidence type="ECO:0000256" key="1">
    <source>
        <dbReference type="ARBA" id="ARBA00004141"/>
    </source>
</evidence>
<feature type="transmembrane region" description="Helical" evidence="6">
    <location>
        <begin position="521"/>
        <end position="541"/>
    </location>
</feature>
<feature type="transmembrane region" description="Helical" evidence="6">
    <location>
        <begin position="282"/>
        <end position="302"/>
    </location>
</feature>
<comment type="caution">
    <text evidence="8">The sequence shown here is derived from an EMBL/GenBank/DDBJ whole genome shotgun (WGS) entry which is preliminary data.</text>
</comment>
<dbReference type="AlphaFoldDB" id="A0A4S8QRG1"/>
<dbReference type="Pfam" id="PF07690">
    <property type="entry name" value="MFS_1"/>
    <property type="match status" value="1"/>
</dbReference>
<dbReference type="GO" id="GO:0016020">
    <property type="term" value="C:membrane"/>
    <property type="evidence" value="ECO:0007669"/>
    <property type="project" value="UniProtKB-SubCell"/>
</dbReference>
<dbReference type="InterPro" id="IPR020846">
    <property type="entry name" value="MFS_dom"/>
</dbReference>
<dbReference type="Gene3D" id="1.20.1250.20">
    <property type="entry name" value="MFS general substrate transporter like domains"/>
    <property type="match status" value="1"/>
</dbReference>
<comment type="subcellular location">
    <subcellularLocation>
        <location evidence="1">Membrane</location>
        <topology evidence="1">Multi-pass membrane protein</topology>
    </subcellularLocation>
</comment>
<dbReference type="PANTHER" id="PTHR23502">
    <property type="entry name" value="MAJOR FACILITATOR SUPERFAMILY"/>
    <property type="match status" value="1"/>
</dbReference>
<dbReference type="OrthoDB" id="5296287at2759"/>
<feature type="transmembrane region" description="Helical" evidence="6">
    <location>
        <begin position="655"/>
        <end position="675"/>
    </location>
</feature>
<feature type="transmembrane region" description="Helical" evidence="6">
    <location>
        <begin position="314"/>
        <end position="333"/>
    </location>
</feature>
<feature type="transmembrane region" description="Helical" evidence="6">
    <location>
        <begin position="339"/>
        <end position="364"/>
    </location>
</feature>
<gene>
    <name evidence="8" type="ORF">BGAL_0358g00100</name>
</gene>
<dbReference type="PANTHER" id="PTHR23502:SF33">
    <property type="entry name" value="MAJOR FACILITATOR SUPERFAMILY (MFS) PROFILE DOMAIN-CONTAINING PROTEIN-RELATED"/>
    <property type="match status" value="1"/>
</dbReference>
<feature type="transmembrane region" description="Helical" evidence="6">
    <location>
        <begin position="562"/>
        <end position="581"/>
    </location>
</feature>
<keyword evidence="9" id="KW-1185">Reference proteome</keyword>
<keyword evidence="2 6" id="KW-0812">Transmembrane</keyword>
<dbReference type="Proteomes" id="UP000308671">
    <property type="component" value="Unassembled WGS sequence"/>
</dbReference>
<protein>
    <recommendedName>
        <fullName evidence="7">Major facilitator superfamily (MFS) profile domain-containing protein</fullName>
    </recommendedName>
</protein>
<dbReference type="GO" id="GO:0022857">
    <property type="term" value="F:transmembrane transporter activity"/>
    <property type="evidence" value="ECO:0007669"/>
    <property type="project" value="InterPro"/>
</dbReference>
<feature type="region of interest" description="Disordered" evidence="5">
    <location>
        <begin position="77"/>
        <end position="108"/>
    </location>
</feature>
<evidence type="ECO:0000313" key="9">
    <source>
        <dbReference type="Proteomes" id="UP000308671"/>
    </source>
</evidence>
<evidence type="ECO:0000259" key="7">
    <source>
        <dbReference type="PROSITE" id="PS50850"/>
    </source>
</evidence>
<dbReference type="InterPro" id="IPR036259">
    <property type="entry name" value="MFS_trans_sf"/>
</dbReference>
<keyword evidence="4 6" id="KW-0472">Membrane</keyword>
<name>A0A4S8QRG1_9HELO</name>
<evidence type="ECO:0000313" key="8">
    <source>
        <dbReference type="EMBL" id="THV46811.1"/>
    </source>
</evidence>
<organism evidence="8 9">
    <name type="scientific">Botrytis galanthina</name>
    <dbReference type="NCBI Taxonomy" id="278940"/>
    <lineage>
        <taxon>Eukaryota</taxon>
        <taxon>Fungi</taxon>
        <taxon>Dikarya</taxon>
        <taxon>Ascomycota</taxon>
        <taxon>Pezizomycotina</taxon>
        <taxon>Leotiomycetes</taxon>
        <taxon>Helotiales</taxon>
        <taxon>Sclerotiniaceae</taxon>
        <taxon>Botrytis</taxon>
    </lineage>
</organism>
<feature type="region of interest" description="Disordered" evidence="5">
    <location>
        <begin position="188"/>
        <end position="217"/>
    </location>
</feature>
<dbReference type="CDD" id="cd17323">
    <property type="entry name" value="MFS_Tpo1_MDR_like"/>
    <property type="match status" value="1"/>
</dbReference>
<dbReference type="EMBL" id="PQXL01000358">
    <property type="protein sequence ID" value="THV46811.1"/>
    <property type="molecule type" value="Genomic_DNA"/>
</dbReference>
<feature type="transmembrane region" description="Helical" evidence="6">
    <location>
        <begin position="245"/>
        <end position="270"/>
    </location>
</feature>
<evidence type="ECO:0000256" key="3">
    <source>
        <dbReference type="ARBA" id="ARBA00022989"/>
    </source>
</evidence>
<evidence type="ECO:0000256" key="4">
    <source>
        <dbReference type="ARBA" id="ARBA00023136"/>
    </source>
</evidence>
<feature type="transmembrane region" description="Helical" evidence="6">
    <location>
        <begin position="482"/>
        <end position="501"/>
    </location>
</feature>
<accession>A0A4S8QRG1</accession>
<dbReference type="InterPro" id="IPR011701">
    <property type="entry name" value="MFS"/>
</dbReference>
<feature type="transmembrane region" description="Helical" evidence="6">
    <location>
        <begin position="622"/>
        <end position="643"/>
    </location>
</feature>
<proteinExistence type="predicted"/>
<evidence type="ECO:0000256" key="2">
    <source>
        <dbReference type="ARBA" id="ARBA00022692"/>
    </source>
</evidence>